<accession>A0ABQ5S2H2</accession>
<dbReference type="Proteomes" id="UP001165090">
    <property type="component" value="Unassembled WGS sequence"/>
</dbReference>
<dbReference type="PROSITE" id="PS51480">
    <property type="entry name" value="DHAL"/>
    <property type="match status" value="1"/>
</dbReference>
<reference evidence="8 9" key="1">
    <citation type="journal article" date="2023" name="IScience">
        <title>Expanded male sex-determining region conserved during the evolution of homothallism in the green alga Volvox.</title>
        <authorList>
            <person name="Yamamoto K."/>
            <person name="Matsuzaki R."/>
            <person name="Mahakham W."/>
            <person name="Heman W."/>
            <person name="Sekimoto H."/>
            <person name="Kawachi M."/>
            <person name="Minakuchi Y."/>
            <person name="Toyoda A."/>
            <person name="Nozaki H."/>
        </authorList>
    </citation>
    <scope>NUCLEOTIDE SEQUENCE [LARGE SCALE GENOMIC DNA]</scope>
    <source>
        <strain evidence="8 9">NIES-4468</strain>
    </source>
</reference>
<proteinExistence type="predicted"/>
<sequence>MTTTKKLLNGSDTAVIDALKGLVLTYGHLQRLDGSPQIKVVINRNHDKSKVAVISGGGSGHEPAHAGYVGEGMLAAAVCGDIFASPSTEAVLAAIRAVTGVAGCLLIVKNYTGDRLNFGLAVEQALAEGLMVEMVVVGEDVAIECPSPIAGRRGLAGTVLVHKAAGAAAARGAPLAEVAAIASRVAGAVATLGVGLTVCTLPGKPTSDRLGPDEVELGLGIHGEPGRTKESPLPPAGDLVRRMLVQLTSGPSFRLKADPRVILLVNNLGATPPLELSVVTGEALTALRQEYGAAVDRLFVGPYMTSLDMAGMSLTVLSYDLEDDQHREGWDELLELLDSPTLAPGWAGACGGRIAVPGPYDPSSYGDVPAPLPPRDSDIEVPPPPEVEPEVEAAPPSPSPRRRESSCSSSSSSDEEETVPPPPPPPPKSKPGEVFGRCLRAAAEALLAAAPALDEMDAKVGDGDCGSTVASAASAIVRQLDAGEMALYAPATVAMQLARCIRNTVGGSSGALYDIFLTAAARQLKTGPIYDVTTQDWAEAFSAGLVAVQKYGRADVGCRTMLDALLPARDALVASLDTGCDAAAAAAAAAGAAAAGAEATRSMAAMAGRSSYVPAEVLAEVSDPGATAAAVWLRAVAQALQQQ</sequence>
<dbReference type="InterPro" id="IPR004007">
    <property type="entry name" value="DhaL_dom"/>
</dbReference>
<evidence type="ECO:0000256" key="5">
    <source>
        <dbReference type="SAM" id="MobiDB-lite"/>
    </source>
</evidence>
<dbReference type="NCBIfam" id="NF011049">
    <property type="entry name" value="PRK14479.1"/>
    <property type="match status" value="1"/>
</dbReference>
<evidence type="ECO:0000259" key="6">
    <source>
        <dbReference type="PROSITE" id="PS51480"/>
    </source>
</evidence>
<dbReference type="SUPFAM" id="SSF82549">
    <property type="entry name" value="DAK1/DegV-like"/>
    <property type="match status" value="1"/>
</dbReference>
<protein>
    <recommendedName>
        <fullName evidence="10">Dihydroxyacetone kinase</fullName>
    </recommendedName>
</protein>
<evidence type="ECO:0000256" key="2">
    <source>
        <dbReference type="ARBA" id="ARBA00022741"/>
    </source>
</evidence>
<feature type="compositionally biased region" description="Pro residues" evidence="5">
    <location>
        <begin position="419"/>
        <end position="429"/>
    </location>
</feature>
<dbReference type="SUPFAM" id="SSF101473">
    <property type="entry name" value="DhaL-like"/>
    <property type="match status" value="1"/>
</dbReference>
<comment type="caution">
    <text evidence="8">The sequence shown here is derived from an EMBL/GenBank/DDBJ whole genome shotgun (WGS) entry which is preliminary data.</text>
</comment>
<keyword evidence="1" id="KW-0808">Transferase</keyword>
<dbReference type="PANTHER" id="PTHR28629">
    <property type="entry name" value="TRIOKINASE/FMN CYCLASE"/>
    <property type="match status" value="1"/>
</dbReference>
<dbReference type="InterPro" id="IPR036117">
    <property type="entry name" value="DhaL_dom_sf"/>
</dbReference>
<keyword evidence="2" id="KW-0547">Nucleotide-binding</keyword>
<evidence type="ECO:0008006" key="10">
    <source>
        <dbReference type="Google" id="ProtNLM"/>
    </source>
</evidence>
<dbReference type="SMART" id="SM01120">
    <property type="entry name" value="Dak2"/>
    <property type="match status" value="1"/>
</dbReference>
<keyword evidence="3" id="KW-0418">Kinase</keyword>
<evidence type="ECO:0000313" key="8">
    <source>
        <dbReference type="EMBL" id="GLI63471.1"/>
    </source>
</evidence>
<dbReference type="InterPro" id="IPR050861">
    <property type="entry name" value="Dihydroxyacetone_Kinase"/>
</dbReference>
<evidence type="ECO:0000256" key="4">
    <source>
        <dbReference type="ARBA" id="ARBA00022840"/>
    </source>
</evidence>
<dbReference type="PROSITE" id="PS51481">
    <property type="entry name" value="DHAK"/>
    <property type="match status" value="1"/>
</dbReference>
<evidence type="ECO:0000256" key="3">
    <source>
        <dbReference type="ARBA" id="ARBA00022777"/>
    </source>
</evidence>
<evidence type="ECO:0000259" key="7">
    <source>
        <dbReference type="PROSITE" id="PS51481"/>
    </source>
</evidence>
<gene>
    <name evidence="8" type="ORF">VaNZ11_006445</name>
</gene>
<organism evidence="8 9">
    <name type="scientific">Volvox africanus</name>
    <dbReference type="NCBI Taxonomy" id="51714"/>
    <lineage>
        <taxon>Eukaryota</taxon>
        <taxon>Viridiplantae</taxon>
        <taxon>Chlorophyta</taxon>
        <taxon>core chlorophytes</taxon>
        <taxon>Chlorophyceae</taxon>
        <taxon>CS clade</taxon>
        <taxon>Chlamydomonadales</taxon>
        <taxon>Volvocaceae</taxon>
        <taxon>Volvox</taxon>
    </lineage>
</organism>
<dbReference type="Gene3D" id="1.25.40.340">
    <property type="match status" value="1"/>
</dbReference>
<feature type="region of interest" description="Disordered" evidence="5">
    <location>
        <begin position="361"/>
        <end position="434"/>
    </location>
</feature>
<dbReference type="Pfam" id="PF02733">
    <property type="entry name" value="Dak1"/>
    <property type="match status" value="1"/>
</dbReference>
<evidence type="ECO:0000256" key="1">
    <source>
        <dbReference type="ARBA" id="ARBA00022679"/>
    </source>
</evidence>
<evidence type="ECO:0000313" key="9">
    <source>
        <dbReference type="Proteomes" id="UP001165090"/>
    </source>
</evidence>
<dbReference type="PANTHER" id="PTHR28629:SF4">
    <property type="entry name" value="TRIOKINASE_FMN CYCLASE"/>
    <property type="match status" value="1"/>
</dbReference>
<feature type="domain" description="DhaK" evidence="7">
    <location>
        <begin position="10"/>
        <end position="346"/>
    </location>
</feature>
<dbReference type="Gene3D" id="3.40.50.10440">
    <property type="entry name" value="Dihydroxyacetone kinase, domain 1"/>
    <property type="match status" value="1"/>
</dbReference>
<dbReference type="Pfam" id="PF02734">
    <property type="entry name" value="Dak2"/>
    <property type="match status" value="1"/>
</dbReference>
<dbReference type="EMBL" id="BSDZ01000015">
    <property type="protein sequence ID" value="GLI63471.1"/>
    <property type="molecule type" value="Genomic_DNA"/>
</dbReference>
<dbReference type="InterPro" id="IPR004006">
    <property type="entry name" value="DhaK_dom"/>
</dbReference>
<keyword evidence="9" id="KW-1185">Reference proteome</keyword>
<name>A0ABQ5S2H2_9CHLO</name>
<keyword evidence="4" id="KW-0067">ATP-binding</keyword>
<feature type="domain" description="DhaL" evidence="6">
    <location>
        <begin position="433"/>
        <end position="638"/>
    </location>
</feature>
<dbReference type="Gene3D" id="3.30.1180.20">
    <property type="entry name" value="Dihydroxyacetone kinase, domain 2"/>
    <property type="match status" value="1"/>
</dbReference>